<keyword evidence="1" id="KW-1133">Transmembrane helix</keyword>
<dbReference type="RefSeq" id="WP_107956903.1">
    <property type="nucleotide sequence ID" value="NZ_QAOG01000001.1"/>
</dbReference>
<feature type="transmembrane region" description="Helical" evidence="1">
    <location>
        <begin position="6"/>
        <end position="27"/>
    </location>
</feature>
<accession>A0A2T5GTS3</accession>
<proteinExistence type="predicted"/>
<comment type="caution">
    <text evidence="2">The sequence shown here is derived from an EMBL/GenBank/DDBJ whole genome shotgun (WGS) entry which is preliminary data.</text>
</comment>
<evidence type="ECO:0000256" key="1">
    <source>
        <dbReference type="SAM" id="Phobius"/>
    </source>
</evidence>
<keyword evidence="1" id="KW-0812">Transmembrane</keyword>
<organism evidence="2 3">
    <name type="scientific">Sphingomonas aurantiaca</name>
    <dbReference type="NCBI Taxonomy" id="185949"/>
    <lineage>
        <taxon>Bacteria</taxon>
        <taxon>Pseudomonadati</taxon>
        <taxon>Pseudomonadota</taxon>
        <taxon>Alphaproteobacteria</taxon>
        <taxon>Sphingomonadales</taxon>
        <taxon>Sphingomonadaceae</taxon>
        <taxon>Sphingomonas</taxon>
    </lineage>
</organism>
<evidence type="ECO:0000313" key="3">
    <source>
        <dbReference type="Proteomes" id="UP000244189"/>
    </source>
</evidence>
<keyword evidence="3" id="KW-1185">Reference proteome</keyword>
<reference evidence="2 3" key="1">
    <citation type="submission" date="2018-04" db="EMBL/GenBank/DDBJ databases">
        <title>Genomic Encyclopedia of Type Strains, Phase III (KMG-III): the genomes of soil and plant-associated and newly described type strains.</title>
        <authorList>
            <person name="Whitman W."/>
        </authorList>
    </citation>
    <scope>NUCLEOTIDE SEQUENCE [LARGE SCALE GENOMIC DNA]</scope>
    <source>
        <strain evidence="2 3">MA101b</strain>
    </source>
</reference>
<name>A0A2T5GTS3_9SPHN</name>
<dbReference type="EMBL" id="QAOG01000001">
    <property type="protein sequence ID" value="PTQ62719.1"/>
    <property type="molecule type" value="Genomic_DNA"/>
</dbReference>
<protein>
    <submittedName>
        <fullName evidence="2">Uncharacterized protein</fullName>
    </submittedName>
</protein>
<dbReference type="AlphaFoldDB" id="A0A2T5GTS3"/>
<gene>
    <name evidence="2" type="ORF">C8J26_1002</name>
</gene>
<evidence type="ECO:0000313" key="2">
    <source>
        <dbReference type="EMBL" id="PTQ62719.1"/>
    </source>
</evidence>
<dbReference type="Proteomes" id="UP000244189">
    <property type="component" value="Unassembled WGS sequence"/>
</dbReference>
<keyword evidence="1" id="KW-0472">Membrane</keyword>
<sequence length="126" mass="13788">MPLFSTPTQFAALALVFVAGWLFGLASHPGGKKWKARYLAERDAHGAAKKDSDLRAVAAEKRATEAEHENARLVKAASAAPVAAPVVERRPVVDTVARSEARPAYARPAYRADGTKRGWFDFDQRR</sequence>